<reference evidence="2" key="1">
    <citation type="submission" date="2019-09" db="EMBL/GenBank/DDBJ databases">
        <title>Antimicrobial potential of Antarctic Bacteria.</title>
        <authorList>
            <person name="Benaud N."/>
            <person name="Edwards R.J."/>
            <person name="Ferrari B.C."/>
        </authorList>
    </citation>
    <scope>NUCLEOTIDE SEQUENCE [LARGE SCALE GENOMIC DNA]</scope>
    <source>
        <strain evidence="2">SPB151</strain>
    </source>
</reference>
<name>A0A7G6WXD1_9ACTN</name>
<accession>A0A7G6WXD1</accession>
<dbReference type="AlphaFoldDB" id="A0A7G6WXD1"/>
<dbReference type="RefSeq" id="WP_185447945.1">
    <property type="nucleotide sequence ID" value="NZ_CP043661.1"/>
</dbReference>
<dbReference type="Proteomes" id="UP000515563">
    <property type="component" value="Chromosome"/>
</dbReference>
<proteinExistence type="predicted"/>
<dbReference type="KEGG" id="kqi:F1D05_12905"/>
<evidence type="ECO:0000313" key="1">
    <source>
        <dbReference type="EMBL" id="QNE18646.1"/>
    </source>
</evidence>
<evidence type="ECO:0000313" key="2">
    <source>
        <dbReference type="Proteomes" id="UP000515563"/>
    </source>
</evidence>
<dbReference type="SUPFAM" id="SSF56059">
    <property type="entry name" value="Glutathione synthetase ATP-binding domain-like"/>
    <property type="match status" value="1"/>
</dbReference>
<gene>
    <name evidence="1" type="ORF">F1D05_12905</name>
</gene>
<keyword evidence="2" id="KW-1185">Reference proteome</keyword>
<reference evidence="1 2" key="2">
    <citation type="journal article" date="2020" name="Microbiol. Resour. Announc.">
        <title>Antarctic desert soil bacteria exhibit high novel natural product potential, evaluated through long-read genome sequencing and comparative genomics.</title>
        <authorList>
            <person name="Benaud N."/>
            <person name="Edwards R.J."/>
            <person name="Amos T.G."/>
            <person name="D'Agostino P.M."/>
            <person name="Gutierrez-Chavez C."/>
            <person name="Montgomery K."/>
            <person name="Nicetic I."/>
            <person name="Ferrari B.C."/>
        </authorList>
    </citation>
    <scope>NUCLEOTIDE SEQUENCE [LARGE SCALE GENOMIC DNA]</scope>
    <source>
        <strain evidence="1 2">SPB151</strain>
    </source>
</reference>
<dbReference type="EMBL" id="CP043661">
    <property type="protein sequence ID" value="QNE18646.1"/>
    <property type="molecule type" value="Genomic_DNA"/>
</dbReference>
<protein>
    <submittedName>
        <fullName evidence="1">Circularly permuted type 2 ATP-grasp protein</fullName>
    </submittedName>
</protein>
<sequence length="440" mass="48255">MTLTDDYLAAAADRGPKPGEIHAAVTDAVSASSYSGRSLSRPVFLEREAFDELNADLEVLYAAITGLKDRLYDGDLTAFARAIGLSDLQARVVARGSTAAPSRLCRADLYRDADGFHLLELNTGSTAGGVDNQMLNRAMLELPFVKEFVAEHDLVYLDTMDELVQTIIAEGKLSEGKPFVVIADFPDSYPELEEQLHKGAAELAKYGVDATACSVDSLELRDDDHLYLDGRRVDTIYRLFMLEDLLKPGAVELFEPVLRAAELGNVSIFTTLDAELYGSKGALALVSDEANRHLYSEEELVRLDRILPWTRLVRPGTVTVDGEQRELTEYALAHREQLVLKPTTLHGGQGVVLGWQTDEESWKSRLAAAMDSPHILQRRIDPVPELFPTDDGVEPWVLVWGAFLVARGAGGLWIRGSRGVDGTVVNLGNGALGTCCFHER</sequence>
<organism evidence="1 2">
    <name type="scientific">Kribbella qitaiheensis</name>
    <dbReference type="NCBI Taxonomy" id="1544730"/>
    <lineage>
        <taxon>Bacteria</taxon>
        <taxon>Bacillati</taxon>
        <taxon>Actinomycetota</taxon>
        <taxon>Actinomycetes</taxon>
        <taxon>Propionibacteriales</taxon>
        <taxon>Kribbellaceae</taxon>
        <taxon>Kribbella</taxon>
    </lineage>
</organism>